<evidence type="ECO:0000313" key="1">
    <source>
        <dbReference type="EMBL" id="QHU27273.1"/>
    </source>
</evidence>
<accession>A0A6C0L9L4</accession>
<protein>
    <submittedName>
        <fullName evidence="1">Uncharacterized protein</fullName>
    </submittedName>
</protein>
<proteinExistence type="predicted"/>
<dbReference type="EMBL" id="MN740453">
    <property type="protein sequence ID" value="QHU27273.1"/>
    <property type="molecule type" value="Genomic_DNA"/>
</dbReference>
<reference evidence="1" key="1">
    <citation type="journal article" date="2020" name="Nature">
        <title>Giant virus diversity and host interactions through global metagenomics.</title>
        <authorList>
            <person name="Schulz F."/>
            <person name="Roux S."/>
            <person name="Paez-Espino D."/>
            <person name="Jungbluth S."/>
            <person name="Walsh D.A."/>
            <person name="Denef V.J."/>
            <person name="McMahon K.D."/>
            <person name="Konstantinidis K.T."/>
            <person name="Eloe-Fadrosh E.A."/>
            <person name="Kyrpides N.C."/>
            <person name="Woyke T."/>
        </authorList>
    </citation>
    <scope>NUCLEOTIDE SEQUENCE</scope>
    <source>
        <strain evidence="1">GVMAG-M-3300027763-16</strain>
    </source>
</reference>
<sequence length="228" mass="27140">MSVLHDTVETVQTVETEDTYERFFEHCADSLEFSALHYHHNREPYYLLFIVVLDDDGNKDKVYIEKIDTHSHNNKYVYDIVMPYAVLESDENLKKYYDLSVMLANTRNSVYYDNVGKYSKYLIRTYDTDSDSEEEDQETGEKKPKRSERNWCINCDTIWKNMRLSKQSALNCYFNINPFTYKYKIDTDKKINGFLTHFNNFIKYNGVSAAIKEEITANYNNSMRLIRE</sequence>
<organism evidence="1">
    <name type="scientific">viral metagenome</name>
    <dbReference type="NCBI Taxonomy" id="1070528"/>
    <lineage>
        <taxon>unclassified sequences</taxon>
        <taxon>metagenomes</taxon>
        <taxon>organismal metagenomes</taxon>
    </lineage>
</organism>
<dbReference type="AlphaFoldDB" id="A0A6C0L9L4"/>
<name>A0A6C0L9L4_9ZZZZ</name>